<dbReference type="EMBL" id="CP002025">
    <property type="protein sequence ID" value="ADK30559.1"/>
    <property type="molecule type" value="Genomic_DNA"/>
</dbReference>
<dbReference type="STRING" id="759914.BP951000_0558"/>
<organism evidence="2 3">
    <name type="scientific">Brachyspira pilosicoli (strain ATCC BAA-1826 / 95/1000)</name>
    <dbReference type="NCBI Taxonomy" id="759914"/>
    <lineage>
        <taxon>Bacteria</taxon>
        <taxon>Pseudomonadati</taxon>
        <taxon>Spirochaetota</taxon>
        <taxon>Spirochaetia</taxon>
        <taxon>Brachyspirales</taxon>
        <taxon>Brachyspiraceae</taxon>
        <taxon>Brachyspira</taxon>
    </lineage>
</organism>
<evidence type="ECO:0000313" key="3">
    <source>
        <dbReference type="Proteomes" id="UP000000332"/>
    </source>
</evidence>
<dbReference type="Gene3D" id="3.40.50.300">
    <property type="entry name" value="P-loop containing nucleotide triphosphate hydrolases"/>
    <property type="match status" value="1"/>
</dbReference>
<proteinExistence type="predicted"/>
<dbReference type="InterPro" id="IPR027417">
    <property type="entry name" value="P-loop_NTPase"/>
</dbReference>
<dbReference type="AlphaFoldDB" id="D8IBN6"/>
<keyword evidence="1" id="KW-0175">Coiled coil</keyword>
<sequence>MKTVILNNILIVDTDEKKAKFQKFIDGINIITSIDNSCGKSCLIKSIYYCFGANTSYDSKWNEKNKLIIINFQFNNDKYKICRYYHKYLIFKNNDLIESTKNTSILSNSFENIFNFSIYLKSKKDKNGNYNYIIAPPAFTLLPFYIDQDKRDTVFEPFEQLTQFDKNERDKALFYHLGIYDKTSISLEENKNKIDKDISKNNNELEKLTYTKNILDEESNNIIYDINNITDIENNLLYDKKELENVINLLSESRNKIQKLQSMIIKYNNKLLYLEENSKIYRDVCEDIIVCSNCGHISNIESILKKEYILANKNIIKKQIKIFIVNTKLQLNKEENNYLEINNKLKSLENTISNNNNNFEIYTKIKGTEKIKNNINDNINKLNITLENNIKESKNIKKKLKEIDNNKKNVDNLFKNYFKKLSNESNIRPLIEFNDISLLRKKSDLSGFAGEAYSIIMHISFILTMKESNNNCIIFPLLIDSPRSMEASKNNSFNILKLITDKIEFIPQIIISTVDAKTIYTPNKNDNLIELKDNLLLNENDYSSNIENINYIKELMDRI</sequence>
<reference evidence="2 3" key="1">
    <citation type="journal article" date="2010" name="PLoS ONE">
        <title>The complete genome sequence of the pathogenic intestinal spirochete Brachyspira pilosicoli and comparison with other Brachyspira genomes.</title>
        <authorList>
            <person name="Wanchanthuek P."/>
            <person name="Bellgard M.I."/>
            <person name="La T."/>
            <person name="Ryan K."/>
            <person name="Moolhuijzen P."/>
            <person name="Chapman B."/>
            <person name="Black M."/>
            <person name="Schibeci D."/>
            <person name="Hunter A."/>
            <person name="Barrero R."/>
            <person name="Phillips N.D."/>
            <person name="Hampson D.J."/>
        </authorList>
    </citation>
    <scope>NUCLEOTIDE SEQUENCE [LARGE SCALE GENOMIC DNA]</scope>
    <source>
        <strain evidence="3">ATCC BAA-1826 / 95/1000</strain>
    </source>
</reference>
<name>D8IBN6_BRAP9</name>
<dbReference type="HOGENOM" id="CLU_035208_1_0_12"/>
<dbReference type="eggNOG" id="COG0497">
    <property type="taxonomic scope" value="Bacteria"/>
</dbReference>
<dbReference type="KEGG" id="bpo:BP951000_0558"/>
<feature type="coiled-coil region" evidence="1">
    <location>
        <begin position="240"/>
        <end position="277"/>
    </location>
</feature>
<dbReference type="GeneID" id="56439135"/>
<accession>D8IBN6</accession>
<dbReference type="RefSeq" id="WP_013243513.1">
    <property type="nucleotide sequence ID" value="NC_014330.1"/>
</dbReference>
<gene>
    <name evidence="2" type="ordered locus">BP951000_0558</name>
</gene>
<protein>
    <submittedName>
        <fullName evidence="2">Putative chromosome segregation ATPase</fullName>
    </submittedName>
</protein>
<feature type="coiled-coil region" evidence="1">
    <location>
        <begin position="324"/>
        <end position="416"/>
    </location>
</feature>
<dbReference type="InParanoid" id="D8IBN6"/>
<evidence type="ECO:0000313" key="2">
    <source>
        <dbReference type="EMBL" id="ADK30559.1"/>
    </source>
</evidence>
<dbReference type="Proteomes" id="UP000000332">
    <property type="component" value="Chromosome"/>
</dbReference>
<evidence type="ECO:0000256" key="1">
    <source>
        <dbReference type="SAM" id="Coils"/>
    </source>
</evidence>
<keyword evidence="3" id="KW-1185">Reference proteome</keyword>